<dbReference type="Gramene" id="TVT97400">
    <property type="protein sequence ID" value="TVT97400"/>
    <property type="gene ID" value="EJB05_57353"/>
</dbReference>
<proteinExistence type="predicted"/>
<keyword evidence="1" id="KW-0175">Coiled coil</keyword>
<gene>
    <name evidence="3" type="ORF">EJB05_57353</name>
</gene>
<comment type="caution">
    <text evidence="3">The sequence shown here is derived from an EMBL/GenBank/DDBJ whole genome shotgun (WGS) entry which is preliminary data.</text>
</comment>
<dbReference type="AlphaFoldDB" id="A0A5J9SDP5"/>
<reference evidence="3 4" key="1">
    <citation type="journal article" date="2019" name="Sci. Rep.">
        <title>A high-quality genome of Eragrostis curvula grass provides insights into Poaceae evolution and supports new strategies to enhance forage quality.</title>
        <authorList>
            <person name="Carballo J."/>
            <person name="Santos B.A.C.M."/>
            <person name="Zappacosta D."/>
            <person name="Garbus I."/>
            <person name="Selva J.P."/>
            <person name="Gallo C.A."/>
            <person name="Diaz A."/>
            <person name="Albertini E."/>
            <person name="Caccamo M."/>
            <person name="Echenique V."/>
        </authorList>
    </citation>
    <scope>NUCLEOTIDE SEQUENCE [LARGE SCALE GENOMIC DNA]</scope>
    <source>
        <strain evidence="4">cv. Victoria</strain>
        <tissue evidence="3">Leaf</tissue>
    </source>
</reference>
<accession>A0A5J9SDP5</accession>
<name>A0A5J9SDP5_9POAL</name>
<evidence type="ECO:0000256" key="1">
    <source>
        <dbReference type="SAM" id="Coils"/>
    </source>
</evidence>
<sequence>MARRPRKTPTTPVAKSGLKRKHERTTIKGDLPAGDLLEMRSSPFQKKKEMQWAAEVTGSDTFEGNQEPFDVDKSPSIKRFDRLLQELAMLEELKEVAAAMESYCDKIERMNNHYHAGRRRMEKQTEAANARVKKLLKLCHHRRLESWTNCILKS</sequence>
<evidence type="ECO:0000313" key="3">
    <source>
        <dbReference type="EMBL" id="TVT97400.1"/>
    </source>
</evidence>
<feature type="non-terminal residue" evidence="3">
    <location>
        <position position="1"/>
    </location>
</feature>
<keyword evidence="4" id="KW-1185">Reference proteome</keyword>
<organism evidence="3 4">
    <name type="scientific">Eragrostis curvula</name>
    <name type="common">weeping love grass</name>
    <dbReference type="NCBI Taxonomy" id="38414"/>
    <lineage>
        <taxon>Eukaryota</taxon>
        <taxon>Viridiplantae</taxon>
        <taxon>Streptophyta</taxon>
        <taxon>Embryophyta</taxon>
        <taxon>Tracheophyta</taxon>
        <taxon>Spermatophyta</taxon>
        <taxon>Magnoliopsida</taxon>
        <taxon>Liliopsida</taxon>
        <taxon>Poales</taxon>
        <taxon>Poaceae</taxon>
        <taxon>PACMAD clade</taxon>
        <taxon>Chloridoideae</taxon>
        <taxon>Eragrostideae</taxon>
        <taxon>Eragrostidinae</taxon>
        <taxon>Eragrostis</taxon>
    </lineage>
</organism>
<dbReference type="EMBL" id="RWGY01001010">
    <property type="protein sequence ID" value="TVT97400.1"/>
    <property type="molecule type" value="Genomic_DNA"/>
</dbReference>
<feature type="coiled-coil region" evidence="1">
    <location>
        <begin position="90"/>
        <end position="138"/>
    </location>
</feature>
<protein>
    <submittedName>
        <fullName evidence="3">Uncharacterized protein</fullName>
    </submittedName>
</protein>
<evidence type="ECO:0000313" key="4">
    <source>
        <dbReference type="Proteomes" id="UP000324897"/>
    </source>
</evidence>
<evidence type="ECO:0000256" key="2">
    <source>
        <dbReference type="SAM" id="MobiDB-lite"/>
    </source>
</evidence>
<feature type="region of interest" description="Disordered" evidence="2">
    <location>
        <begin position="1"/>
        <end position="35"/>
    </location>
</feature>
<dbReference type="Proteomes" id="UP000324897">
    <property type="component" value="Unassembled WGS sequence"/>
</dbReference>